<dbReference type="SUPFAM" id="SSF53756">
    <property type="entry name" value="UDP-Glycosyltransferase/glycogen phosphorylase"/>
    <property type="match status" value="1"/>
</dbReference>
<evidence type="ECO:0000313" key="3">
    <source>
        <dbReference type="EMBL" id="MCX2738471.1"/>
    </source>
</evidence>
<reference evidence="3 4" key="1">
    <citation type="submission" date="2022-11" db="EMBL/GenBank/DDBJ databases">
        <title>The characterization of three novel Bacteroidetes species and genomic analysis of their roles in tidal elemental geochemical cycles.</title>
        <authorList>
            <person name="Ma K.-J."/>
        </authorList>
    </citation>
    <scope>NUCLEOTIDE SEQUENCE [LARGE SCALE GENOMIC DNA]</scope>
    <source>
        <strain evidence="3 4">M82</strain>
    </source>
</reference>
<dbReference type="Pfam" id="PF00534">
    <property type="entry name" value="Glycos_transf_1"/>
    <property type="match status" value="1"/>
</dbReference>
<evidence type="ECO:0000259" key="2">
    <source>
        <dbReference type="Pfam" id="PF13439"/>
    </source>
</evidence>
<organism evidence="3 4">
    <name type="scientific">Pontibacter anaerobius</name>
    <dbReference type="NCBI Taxonomy" id="2993940"/>
    <lineage>
        <taxon>Bacteria</taxon>
        <taxon>Pseudomonadati</taxon>
        <taxon>Bacteroidota</taxon>
        <taxon>Cytophagia</taxon>
        <taxon>Cytophagales</taxon>
        <taxon>Hymenobacteraceae</taxon>
        <taxon>Pontibacter</taxon>
    </lineage>
</organism>
<accession>A0ABT3RAK7</accession>
<dbReference type="Proteomes" id="UP001207228">
    <property type="component" value="Unassembled WGS sequence"/>
</dbReference>
<dbReference type="CDD" id="cd03801">
    <property type="entry name" value="GT4_PimA-like"/>
    <property type="match status" value="1"/>
</dbReference>
<dbReference type="PANTHER" id="PTHR12526">
    <property type="entry name" value="GLYCOSYLTRANSFERASE"/>
    <property type="match status" value="1"/>
</dbReference>
<feature type="domain" description="Glycosyl transferase family 1" evidence="1">
    <location>
        <begin position="179"/>
        <end position="340"/>
    </location>
</feature>
<keyword evidence="4" id="KW-1185">Reference proteome</keyword>
<sequence>MRVLHIASERTWRGGEQQIAYLIEELQQQQVENFVACRRGSAFESYCQQQGIPHISLSFAKPLLPLAASQLKQYVNANGIQLLHLHSSLAHTLGVLTHMMGSQADLILSRRVEFSIGKNPLSAFKYNYGGIKRIICVAEAVCRQMAASIKDGSRCVTVHSGIDIEKVRRSINPQEQYLRNTYNIPQHFKLIGNVSALDKHKDYFTFLDTVKLLKEQSLQAKYFAIGSGPLEQEIKEYAIQLGLQEDVIFTGFLKNARQVLAELDLFLFTTIKEGLGSTVLDAFACGTPVVATNTGGIPEMVEDGITGMLAPVKSPEKLAQKCLQVLQDPELRKRLVENASRKVLEFSKQQTALKTLAVYKEVLST</sequence>
<dbReference type="RefSeq" id="WP_266050541.1">
    <property type="nucleotide sequence ID" value="NZ_JAPFQO010000001.1"/>
</dbReference>
<name>A0ABT3RAK7_9BACT</name>
<dbReference type="InterPro" id="IPR028098">
    <property type="entry name" value="Glyco_trans_4-like_N"/>
</dbReference>
<comment type="caution">
    <text evidence="3">The sequence shown here is derived from an EMBL/GenBank/DDBJ whole genome shotgun (WGS) entry which is preliminary data.</text>
</comment>
<dbReference type="Gene3D" id="3.40.50.2000">
    <property type="entry name" value="Glycogen Phosphorylase B"/>
    <property type="match status" value="2"/>
</dbReference>
<feature type="domain" description="Glycosyltransferase subfamily 4-like N-terminal" evidence="2">
    <location>
        <begin position="13"/>
        <end position="165"/>
    </location>
</feature>
<evidence type="ECO:0000259" key="1">
    <source>
        <dbReference type="Pfam" id="PF00534"/>
    </source>
</evidence>
<dbReference type="InterPro" id="IPR001296">
    <property type="entry name" value="Glyco_trans_1"/>
</dbReference>
<evidence type="ECO:0000313" key="4">
    <source>
        <dbReference type="Proteomes" id="UP001207228"/>
    </source>
</evidence>
<proteinExistence type="predicted"/>
<dbReference type="EMBL" id="JAPFQO010000001">
    <property type="protein sequence ID" value="MCX2738471.1"/>
    <property type="molecule type" value="Genomic_DNA"/>
</dbReference>
<protein>
    <submittedName>
        <fullName evidence="3">Glycosyltransferase family 4 protein</fullName>
    </submittedName>
</protein>
<dbReference type="PANTHER" id="PTHR12526:SF630">
    <property type="entry name" value="GLYCOSYLTRANSFERASE"/>
    <property type="match status" value="1"/>
</dbReference>
<dbReference type="Pfam" id="PF13439">
    <property type="entry name" value="Glyco_transf_4"/>
    <property type="match status" value="1"/>
</dbReference>
<gene>
    <name evidence="3" type="ORF">OO017_00795</name>
</gene>